<sequence length="174" mass="19278">MLAVGMNMSNTSPITLPTTKGSTEAAIDPEREVERIEREILLKRIVCCVQRMSGLGCTSIFITIVQTIKGKYTAVSDLVISERRKKRKRLKEAFGQISVTYRPCIGHFTLLFIHKHDTCRISVSAVTHDPFGSSCHVTSFLPSVTRITPCTWMILVVLVGKLVSTGGNSYTNCQ</sequence>
<evidence type="ECO:0000313" key="2">
    <source>
        <dbReference type="Proteomes" id="UP000712281"/>
    </source>
</evidence>
<dbReference type="AlphaFoldDB" id="A0A8S9MNU8"/>
<evidence type="ECO:0000313" key="1">
    <source>
        <dbReference type="EMBL" id="KAF2619501.1"/>
    </source>
</evidence>
<gene>
    <name evidence="1" type="ORF">F2Q68_00042210</name>
</gene>
<proteinExistence type="predicted"/>
<reference evidence="1" key="1">
    <citation type="submission" date="2019-12" db="EMBL/GenBank/DDBJ databases">
        <title>Genome sequencing and annotation of Brassica cretica.</title>
        <authorList>
            <person name="Studholme D.J."/>
            <person name="Sarris P.F."/>
        </authorList>
    </citation>
    <scope>NUCLEOTIDE SEQUENCE</scope>
    <source>
        <strain evidence="1">PFS-001/15</strain>
        <tissue evidence="1">Leaf</tissue>
    </source>
</reference>
<dbReference type="Proteomes" id="UP000712281">
    <property type="component" value="Unassembled WGS sequence"/>
</dbReference>
<protein>
    <submittedName>
        <fullName evidence="1">Uncharacterized protein</fullName>
    </submittedName>
</protein>
<name>A0A8S9MNU8_BRACR</name>
<comment type="caution">
    <text evidence="1">The sequence shown here is derived from an EMBL/GenBank/DDBJ whole genome shotgun (WGS) entry which is preliminary data.</text>
</comment>
<dbReference type="EMBL" id="QGKW02000007">
    <property type="protein sequence ID" value="KAF2619501.1"/>
    <property type="molecule type" value="Genomic_DNA"/>
</dbReference>
<organism evidence="1 2">
    <name type="scientific">Brassica cretica</name>
    <name type="common">Mustard</name>
    <dbReference type="NCBI Taxonomy" id="69181"/>
    <lineage>
        <taxon>Eukaryota</taxon>
        <taxon>Viridiplantae</taxon>
        <taxon>Streptophyta</taxon>
        <taxon>Embryophyta</taxon>
        <taxon>Tracheophyta</taxon>
        <taxon>Spermatophyta</taxon>
        <taxon>Magnoliopsida</taxon>
        <taxon>eudicotyledons</taxon>
        <taxon>Gunneridae</taxon>
        <taxon>Pentapetalae</taxon>
        <taxon>rosids</taxon>
        <taxon>malvids</taxon>
        <taxon>Brassicales</taxon>
        <taxon>Brassicaceae</taxon>
        <taxon>Brassiceae</taxon>
        <taxon>Brassica</taxon>
    </lineage>
</organism>
<accession>A0A8S9MNU8</accession>